<dbReference type="EC" id="6.3.5.4" evidence="3"/>
<evidence type="ECO:0000256" key="3">
    <source>
        <dbReference type="ARBA" id="ARBA00012737"/>
    </source>
</evidence>
<evidence type="ECO:0000256" key="6">
    <source>
        <dbReference type="ARBA" id="ARBA00022962"/>
    </source>
</evidence>
<evidence type="ECO:0000313" key="12">
    <source>
        <dbReference type="Proteomes" id="UP000423641"/>
    </source>
</evidence>
<evidence type="ECO:0000259" key="10">
    <source>
        <dbReference type="PROSITE" id="PS51278"/>
    </source>
</evidence>
<dbReference type="CDD" id="cd01991">
    <property type="entry name" value="Asn_synthase_B_C"/>
    <property type="match status" value="1"/>
</dbReference>
<dbReference type="Gene3D" id="3.60.20.10">
    <property type="entry name" value="Glutamine Phosphoribosylpyrophosphate, subunit 1, domain 1"/>
    <property type="match status" value="1"/>
</dbReference>
<accession>A0AAV6EFC3</accession>
<dbReference type="Proteomes" id="UP000423641">
    <property type="component" value="Unassembled WGS sequence"/>
</dbReference>
<organism evidence="11 12">
    <name type="scientific">Campylobacter hyointestinalis subsp. lawsonii</name>
    <dbReference type="NCBI Taxonomy" id="91353"/>
    <lineage>
        <taxon>Bacteria</taxon>
        <taxon>Pseudomonadati</taxon>
        <taxon>Campylobacterota</taxon>
        <taxon>Epsilonproteobacteria</taxon>
        <taxon>Campylobacterales</taxon>
        <taxon>Campylobacteraceae</taxon>
        <taxon>Campylobacter</taxon>
    </lineage>
</organism>
<dbReference type="PIRSF" id="PIRSF001589">
    <property type="entry name" value="Asn_synthetase_glu-h"/>
    <property type="match status" value="1"/>
</dbReference>
<comment type="similarity">
    <text evidence="2">Belongs to the asparagine synthetase family.</text>
</comment>
<evidence type="ECO:0000256" key="8">
    <source>
        <dbReference type="PIRSR" id="PIRSR001589-1"/>
    </source>
</evidence>
<keyword evidence="5 9" id="KW-0067">ATP-binding</keyword>
<dbReference type="SUPFAM" id="SSF56235">
    <property type="entry name" value="N-terminal nucleophile aminohydrolases (Ntn hydrolases)"/>
    <property type="match status" value="1"/>
</dbReference>
<dbReference type="Pfam" id="PF13537">
    <property type="entry name" value="GATase_7"/>
    <property type="match status" value="1"/>
</dbReference>
<keyword evidence="11" id="KW-0436">Ligase</keyword>
<dbReference type="CDD" id="cd00712">
    <property type="entry name" value="AsnB"/>
    <property type="match status" value="1"/>
</dbReference>
<dbReference type="GeneID" id="56509159"/>
<evidence type="ECO:0000256" key="2">
    <source>
        <dbReference type="ARBA" id="ARBA00005752"/>
    </source>
</evidence>
<proteinExistence type="inferred from homology"/>
<dbReference type="GO" id="GO:0004066">
    <property type="term" value="F:asparagine synthase (glutamine-hydrolyzing) activity"/>
    <property type="evidence" value="ECO:0007669"/>
    <property type="project" value="UniProtKB-EC"/>
</dbReference>
<evidence type="ECO:0000256" key="9">
    <source>
        <dbReference type="PIRSR" id="PIRSR001589-2"/>
    </source>
</evidence>
<evidence type="ECO:0000256" key="1">
    <source>
        <dbReference type="ARBA" id="ARBA00005187"/>
    </source>
</evidence>
<dbReference type="InterPro" id="IPR033738">
    <property type="entry name" value="AsnB_N"/>
</dbReference>
<dbReference type="Pfam" id="PF00733">
    <property type="entry name" value="Asn_synthase"/>
    <property type="match status" value="1"/>
</dbReference>
<dbReference type="InterPro" id="IPR001962">
    <property type="entry name" value="Asn_synthase"/>
</dbReference>
<dbReference type="InterPro" id="IPR029055">
    <property type="entry name" value="Ntn_hydrolases_N"/>
</dbReference>
<comment type="catalytic activity">
    <reaction evidence="7">
        <text>L-aspartate + L-glutamine + ATP + H2O = L-asparagine + L-glutamate + AMP + diphosphate + H(+)</text>
        <dbReference type="Rhea" id="RHEA:12228"/>
        <dbReference type="ChEBI" id="CHEBI:15377"/>
        <dbReference type="ChEBI" id="CHEBI:15378"/>
        <dbReference type="ChEBI" id="CHEBI:29985"/>
        <dbReference type="ChEBI" id="CHEBI:29991"/>
        <dbReference type="ChEBI" id="CHEBI:30616"/>
        <dbReference type="ChEBI" id="CHEBI:33019"/>
        <dbReference type="ChEBI" id="CHEBI:58048"/>
        <dbReference type="ChEBI" id="CHEBI:58359"/>
        <dbReference type="ChEBI" id="CHEBI:456215"/>
        <dbReference type="EC" id="6.3.5.4"/>
    </reaction>
</comment>
<dbReference type="PROSITE" id="PS51278">
    <property type="entry name" value="GATASE_TYPE_2"/>
    <property type="match status" value="1"/>
</dbReference>
<keyword evidence="4 9" id="KW-0547">Nucleotide-binding</keyword>
<dbReference type="GO" id="GO:0006529">
    <property type="term" value="P:asparagine biosynthetic process"/>
    <property type="evidence" value="ECO:0007669"/>
    <property type="project" value="UniProtKB-KW"/>
</dbReference>
<dbReference type="RefSeq" id="WP_151062153.1">
    <property type="nucleotide sequence ID" value="NZ_CP053828.1"/>
</dbReference>
<comment type="caution">
    <text evidence="11">The sequence shown here is derived from an EMBL/GenBank/DDBJ whole genome shotgun (WGS) entry which is preliminary data.</text>
</comment>
<dbReference type="EMBL" id="VZON01000002">
    <property type="protein sequence ID" value="KAB0613630.1"/>
    <property type="molecule type" value="Genomic_DNA"/>
</dbReference>
<dbReference type="AlphaFoldDB" id="A0AAV6EFC3"/>
<keyword evidence="8" id="KW-0061">Asparagine biosynthesis</keyword>
<dbReference type="PANTHER" id="PTHR43284">
    <property type="entry name" value="ASPARAGINE SYNTHETASE (GLUTAMINE-HYDROLYZING)"/>
    <property type="match status" value="1"/>
</dbReference>
<dbReference type="InterPro" id="IPR006426">
    <property type="entry name" value="Asn_synth_AEB"/>
</dbReference>
<dbReference type="InterPro" id="IPR051786">
    <property type="entry name" value="ASN_synthetase/amidase"/>
</dbReference>
<feature type="domain" description="Glutamine amidotransferase type-2" evidence="10">
    <location>
        <begin position="2"/>
        <end position="211"/>
    </location>
</feature>
<name>A0AAV6EFC3_CAMHY</name>
<gene>
    <name evidence="11" type="primary">asnB</name>
    <name evidence="11" type="ORF">F7P66_02845</name>
</gene>
<feature type="binding site" evidence="9">
    <location>
        <position position="99"/>
    </location>
    <ligand>
        <name>L-glutamine</name>
        <dbReference type="ChEBI" id="CHEBI:58359"/>
    </ligand>
</feature>
<dbReference type="InterPro" id="IPR014729">
    <property type="entry name" value="Rossmann-like_a/b/a_fold"/>
</dbReference>
<reference evidence="11 12" key="1">
    <citation type="submission" date="2019-09" db="EMBL/GenBank/DDBJ databases">
        <title>Draft genome sequences of 48 bacterial type strains from the CCUG.</title>
        <authorList>
            <person name="Tunovic T."/>
            <person name="Pineiro-Iglesias B."/>
            <person name="Unosson C."/>
            <person name="Inganas E."/>
            <person name="Ohlen M."/>
            <person name="Cardew S."/>
            <person name="Jensie-Markopoulos S."/>
            <person name="Salva-Serra F."/>
            <person name="Jaen-Luchoro D."/>
            <person name="Karlsson R."/>
            <person name="Svensson-Stadler L."/>
            <person name="Chun J."/>
            <person name="Moore E."/>
        </authorList>
    </citation>
    <scope>NUCLEOTIDE SEQUENCE [LARGE SCALE GENOMIC DNA]</scope>
    <source>
        <strain evidence="11 12">CCUG 34538</strain>
    </source>
</reference>
<dbReference type="NCBIfam" id="TIGR01536">
    <property type="entry name" value="asn_synth_AEB"/>
    <property type="match status" value="1"/>
</dbReference>
<evidence type="ECO:0000256" key="5">
    <source>
        <dbReference type="ARBA" id="ARBA00022840"/>
    </source>
</evidence>
<dbReference type="SUPFAM" id="SSF52402">
    <property type="entry name" value="Adenine nucleotide alpha hydrolases-like"/>
    <property type="match status" value="1"/>
</dbReference>
<comment type="pathway">
    <text evidence="1">Amino-acid biosynthesis; L-asparagine biosynthesis; L-asparagine from L-aspartate (L-Gln route): step 1/1.</text>
</comment>
<dbReference type="PANTHER" id="PTHR43284:SF1">
    <property type="entry name" value="ASPARAGINE SYNTHETASE"/>
    <property type="match status" value="1"/>
</dbReference>
<evidence type="ECO:0000256" key="4">
    <source>
        <dbReference type="ARBA" id="ARBA00022741"/>
    </source>
</evidence>
<protein>
    <recommendedName>
        <fullName evidence="3">asparagine synthase (glutamine-hydrolyzing)</fullName>
        <ecNumber evidence="3">6.3.5.4</ecNumber>
    </recommendedName>
</protein>
<dbReference type="Gene3D" id="3.40.50.620">
    <property type="entry name" value="HUPs"/>
    <property type="match status" value="1"/>
</dbReference>
<feature type="active site" description="For GATase activity" evidence="8">
    <location>
        <position position="2"/>
    </location>
</feature>
<evidence type="ECO:0000256" key="7">
    <source>
        <dbReference type="ARBA" id="ARBA00048741"/>
    </source>
</evidence>
<evidence type="ECO:0000313" key="11">
    <source>
        <dbReference type="EMBL" id="KAB0613630.1"/>
    </source>
</evidence>
<dbReference type="GO" id="GO:0005524">
    <property type="term" value="F:ATP binding"/>
    <property type="evidence" value="ECO:0007669"/>
    <property type="project" value="UniProtKB-KW"/>
</dbReference>
<sequence>MCGISGIINKNNNQINIDEIKKINDIIAHRGPDDEGFYLGKNFAFGHRRLSILDLSAEGHQPMSYFEKYTITYNGEIYNYLEIKDELLQDGYVFKSHTDTEVILASYDKWGEKCVEKFNGMWAFAIYDKEKNIIFCSRDRFGVKPFYYIQVNDRFVFGSEIKQLLPYTEAMANKEILIDYIVAGFLEHTNKTFFDEIYKLQGSHNLIYDLNSHKFEIKRYYEIEIDDVIANQSLENSINLYEKELNRSIDIRLRSDVLVGTCLSGGLDSSSIASLAAKKYNKNGRIKFNAIHAKSIEKSTDESEFAKIVANSANLNLNIVEPQINDFENYIKEVIYTQEEPFGGPSIFMQYFVMQQAKKIGCKVMLDGQGGDETLLGYEKYYPAIYIDIFKKDGVISALKAVMDSNKNNTKLSIKNLLIYIFGALIHTLRKFEYKRRTFFLKKYHNKFVFLHAISKSYLNIFSLQKQEIEYFNLPALLRYEDKNSMRHSVETRLPFLDYKTLNVALSVNSKFKIKNGWSKFILRQIISKILPKEVVWRKNKFGFNAPDNIWLKSIENKMKESISKSEILLNLCNTDKLLSNFDNLNQNLKWRLYNVSVWEKIYNVKIS</sequence>
<keyword evidence="6 8" id="KW-0315">Glutamine amidotransferase</keyword>
<dbReference type="InterPro" id="IPR017932">
    <property type="entry name" value="GATase_2_dom"/>
</dbReference>
<keyword evidence="8" id="KW-0028">Amino-acid biosynthesis</keyword>